<dbReference type="AlphaFoldDB" id="W4LLX1"/>
<proteinExistence type="predicted"/>
<sequence>MPDVFVGRQPIFDRALDVVAYELLFRSSTTNWADITDGDYATSQVVHNAFMEIGLESLVGSKRAFINLTRDFILQDYTAVFPTDRVVLEVLENIVIDAELIDAIRALSEQGYTIALDDFVFDEHLRPLVEVADIIKVDVLALTRPALRQNVARLRQYDVKLLAEKVETRDDLAYCRELGFDYFQGYFLCEPDIVTGHRSPANRLAVLRLLAKLQEAETTHTQLEAIIRQDVSLSFKLLRLVNADPSLPHQIDSIHQALLHLGTKFITAWASLIMLADMDGKPHELMVTAMIRGKMCELLADSQRIPDRERFFTVGLFSVLDAMLDSPMADIVASLPLTEDVAQALLTYEGVLGTTLRGVLAYERSNWESIRELGLDRWVVGDAYLQALVWASAVGRQLSSA</sequence>
<evidence type="ECO:0000313" key="3">
    <source>
        <dbReference type="EMBL" id="ETW99098.1"/>
    </source>
</evidence>
<protein>
    <recommendedName>
        <fullName evidence="5">HDOD domain-containing protein</fullName>
    </recommendedName>
</protein>
<evidence type="ECO:0000259" key="1">
    <source>
        <dbReference type="PROSITE" id="PS50883"/>
    </source>
</evidence>
<reference evidence="3 4" key="1">
    <citation type="journal article" date="2014" name="Nature">
        <title>An environmental bacterial taxon with a large and distinct metabolic repertoire.</title>
        <authorList>
            <person name="Wilson M.C."/>
            <person name="Mori T."/>
            <person name="Ruckert C."/>
            <person name="Uria A.R."/>
            <person name="Helf M.J."/>
            <person name="Takada K."/>
            <person name="Gernert C."/>
            <person name="Steffens U.A."/>
            <person name="Heycke N."/>
            <person name="Schmitt S."/>
            <person name="Rinke C."/>
            <person name="Helfrich E.J."/>
            <person name="Brachmann A.O."/>
            <person name="Gurgui C."/>
            <person name="Wakimoto T."/>
            <person name="Kracht M."/>
            <person name="Crusemann M."/>
            <person name="Hentschel U."/>
            <person name="Abe I."/>
            <person name="Matsunaga S."/>
            <person name="Kalinowski J."/>
            <person name="Takeyama H."/>
            <person name="Piel J."/>
        </authorList>
    </citation>
    <scope>NUCLEOTIDE SEQUENCE [LARGE SCALE GENOMIC DNA]</scope>
    <source>
        <strain evidence="4">TSY1</strain>
    </source>
</reference>
<dbReference type="PIRSF" id="PIRSF003180">
    <property type="entry name" value="DiGMPpdiest_YuxH"/>
    <property type="match status" value="1"/>
</dbReference>
<evidence type="ECO:0008006" key="5">
    <source>
        <dbReference type="Google" id="ProtNLM"/>
    </source>
</evidence>
<dbReference type="PROSITE" id="PS51833">
    <property type="entry name" value="HDOD"/>
    <property type="match status" value="1"/>
</dbReference>
<dbReference type="Proteomes" id="UP000019141">
    <property type="component" value="Unassembled WGS sequence"/>
</dbReference>
<dbReference type="PATRIC" id="fig|1429438.4.peg.3197"/>
<dbReference type="PANTHER" id="PTHR33525:SF4">
    <property type="entry name" value="CYCLIC DI-GMP PHOSPHODIESTERASE CDGJ"/>
    <property type="match status" value="1"/>
</dbReference>
<dbReference type="PROSITE" id="PS50883">
    <property type="entry name" value="EAL"/>
    <property type="match status" value="1"/>
</dbReference>
<comment type="caution">
    <text evidence="3">The sequence shown here is derived from an EMBL/GenBank/DDBJ whole genome shotgun (WGS) entry which is preliminary data.</text>
</comment>
<dbReference type="Pfam" id="PF00563">
    <property type="entry name" value="EAL"/>
    <property type="match status" value="1"/>
</dbReference>
<dbReference type="SUPFAM" id="SSF141868">
    <property type="entry name" value="EAL domain-like"/>
    <property type="match status" value="1"/>
</dbReference>
<name>W4LLX1_ENTF1</name>
<dbReference type="InterPro" id="IPR014408">
    <property type="entry name" value="dGMP_Pdiesterase_EAL/HD-GYP"/>
</dbReference>
<dbReference type="EMBL" id="AZHW01000484">
    <property type="protein sequence ID" value="ETW99098.1"/>
    <property type="molecule type" value="Genomic_DNA"/>
</dbReference>
<keyword evidence="4" id="KW-1185">Reference proteome</keyword>
<gene>
    <name evidence="3" type="ORF">ETSY1_16195</name>
</gene>
<dbReference type="InterPro" id="IPR001633">
    <property type="entry name" value="EAL_dom"/>
</dbReference>
<organism evidence="3 4">
    <name type="scientific">Entotheonella factor</name>
    <dbReference type="NCBI Taxonomy" id="1429438"/>
    <lineage>
        <taxon>Bacteria</taxon>
        <taxon>Pseudomonadati</taxon>
        <taxon>Nitrospinota/Tectimicrobiota group</taxon>
        <taxon>Candidatus Tectimicrobiota</taxon>
        <taxon>Candidatus Entotheonellia</taxon>
        <taxon>Candidatus Entotheonellales</taxon>
        <taxon>Candidatus Entotheonellaceae</taxon>
        <taxon>Candidatus Entotheonella</taxon>
    </lineage>
</organism>
<dbReference type="Gene3D" id="1.10.3210.10">
    <property type="entry name" value="Hypothetical protein af1432"/>
    <property type="match status" value="1"/>
</dbReference>
<dbReference type="HOGENOM" id="CLU_044951_2_0_7"/>
<dbReference type="InterPro" id="IPR052340">
    <property type="entry name" value="RNase_Y/CdgJ"/>
</dbReference>
<evidence type="ECO:0000259" key="2">
    <source>
        <dbReference type="PROSITE" id="PS51833"/>
    </source>
</evidence>
<feature type="domain" description="EAL" evidence="1">
    <location>
        <begin position="1"/>
        <end position="205"/>
    </location>
</feature>
<dbReference type="Gene3D" id="3.20.20.450">
    <property type="entry name" value="EAL domain"/>
    <property type="match status" value="1"/>
</dbReference>
<feature type="domain" description="HDOD" evidence="2">
    <location>
        <begin position="199"/>
        <end position="383"/>
    </location>
</feature>
<dbReference type="SUPFAM" id="SSF109604">
    <property type="entry name" value="HD-domain/PDEase-like"/>
    <property type="match status" value="1"/>
</dbReference>
<dbReference type="SMART" id="SM00052">
    <property type="entry name" value="EAL"/>
    <property type="match status" value="1"/>
</dbReference>
<dbReference type="Pfam" id="PF08668">
    <property type="entry name" value="HDOD"/>
    <property type="match status" value="1"/>
</dbReference>
<dbReference type="PANTHER" id="PTHR33525">
    <property type="match status" value="1"/>
</dbReference>
<dbReference type="InterPro" id="IPR035919">
    <property type="entry name" value="EAL_sf"/>
</dbReference>
<accession>W4LLX1</accession>
<dbReference type="InterPro" id="IPR013976">
    <property type="entry name" value="HDOD"/>
</dbReference>
<evidence type="ECO:0000313" key="4">
    <source>
        <dbReference type="Proteomes" id="UP000019141"/>
    </source>
</evidence>